<gene>
    <name evidence="6" type="ORF">ISN44_As05g028770</name>
</gene>
<feature type="compositionally biased region" description="Basic residues" evidence="3">
    <location>
        <begin position="371"/>
        <end position="380"/>
    </location>
</feature>
<dbReference type="AlphaFoldDB" id="A0A8T2DET5"/>
<keyword evidence="7" id="KW-1185">Reference proteome</keyword>
<evidence type="ECO:0000256" key="1">
    <source>
        <dbReference type="ARBA" id="ARBA00022670"/>
    </source>
</evidence>
<feature type="compositionally biased region" description="Basic and acidic residues" evidence="3">
    <location>
        <begin position="855"/>
        <end position="873"/>
    </location>
</feature>
<dbReference type="Proteomes" id="UP000694251">
    <property type="component" value="Chromosome 5"/>
</dbReference>
<feature type="compositionally biased region" description="Basic and acidic residues" evidence="3">
    <location>
        <begin position="304"/>
        <end position="323"/>
    </location>
</feature>
<dbReference type="InterPro" id="IPR010725">
    <property type="entry name" value="DUF1299"/>
</dbReference>
<dbReference type="GO" id="GO:0008234">
    <property type="term" value="F:cysteine-type peptidase activity"/>
    <property type="evidence" value="ECO:0007669"/>
    <property type="project" value="InterPro"/>
</dbReference>
<evidence type="ECO:0000313" key="6">
    <source>
        <dbReference type="EMBL" id="KAG7610788.1"/>
    </source>
</evidence>
<dbReference type="Pfam" id="PF02902">
    <property type="entry name" value="Peptidase_C48"/>
    <property type="match status" value="1"/>
</dbReference>
<feature type="compositionally biased region" description="Basic and acidic residues" evidence="3">
    <location>
        <begin position="904"/>
        <end position="926"/>
    </location>
</feature>
<dbReference type="GO" id="GO:0006508">
    <property type="term" value="P:proteolysis"/>
    <property type="evidence" value="ECO:0007669"/>
    <property type="project" value="UniProtKB-KW"/>
</dbReference>
<feature type="compositionally biased region" description="Basic and acidic residues" evidence="3">
    <location>
        <begin position="802"/>
        <end position="832"/>
    </location>
</feature>
<feature type="region of interest" description="Disordered" evidence="3">
    <location>
        <begin position="848"/>
        <end position="951"/>
    </location>
</feature>
<keyword evidence="2" id="KW-0378">Hydrolase</keyword>
<keyword evidence="1" id="KW-0645">Protease</keyword>
<dbReference type="PANTHER" id="PTHR48449">
    <property type="entry name" value="DUF1985 DOMAIN-CONTAINING PROTEIN"/>
    <property type="match status" value="1"/>
</dbReference>
<dbReference type="InterPro" id="IPR003653">
    <property type="entry name" value="Peptidase_C48_C"/>
</dbReference>
<feature type="compositionally biased region" description="Acidic residues" evidence="3">
    <location>
        <begin position="874"/>
        <end position="899"/>
    </location>
</feature>
<organism evidence="6 7">
    <name type="scientific">Arabidopsis suecica</name>
    <name type="common">Swedish thale-cress</name>
    <name type="synonym">Cardaminopsis suecica</name>
    <dbReference type="NCBI Taxonomy" id="45249"/>
    <lineage>
        <taxon>Eukaryota</taxon>
        <taxon>Viridiplantae</taxon>
        <taxon>Streptophyta</taxon>
        <taxon>Embryophyta</taxon>
        <taxon>Tracheophyta</taxon>
        <taxon>Spermatophyta</taxon>
        <taxon>Magnoliopsida</taxon>
        <taxon>eudicotyledons</taxon>
        <taxon>Gunneridae</taxon>
        <taxon>Pentapetalae</taxon>
        <taxon>rosids</taxon>
        <taxon>malvids</taxon>
        <taxon>Brassicales</taxon>
        <taxon>Brassicaceae</taxon>
        <taxon>Camelineae</taxon>
        <taxon>Arabidopsis</taxon>
    </lineage>
</organism>
<feature type="region of interest" description="Disordered" evidence="3">
    <location>
        <begin position="268"/>
        <end position="389"/>
    </location>
</feature>
<evidence type="ECO:0000313" key="7">
    <source>
        <dbReference type="Proteomes" id="UP000694251"/>
    </source>
</evidence>
<feature type="compositionally biased region" description="Polar residues" evidence="3">
    <location>
        <begin position="930"/>
        <end position="951"/>
    </location>
</feature>
<protein>
    <submittedName>
        <fullName evidence="6">Papain-like cysteine peptidase superfamily</fullName>
    </submittedName>
</protein>
<evidence type="ECO:0000259" key="4">
    <source>
        <dbReference type="Pfam" id="PF02902"/>
    </source>
</evidence>
<name>A0A8T2DET5_ARASU</name>
<feature type="region of interest" description="Disordered" evidence="3">
    <location>
        <begin position="799"/>
        <end position="836"/>
    </location>
</feature>
<feature type="domain" description="DUF1299" evidence="5">
    <location>
        <begin position="829"/>
        <end position="875"/>
    </location>
</feature>
<feature type="compositionally biased region" description="Polar residues" evidence="3">
    <location>
        <begin position="324"/>
        <end position="336"/>
    </location>
</feature>
<evidence type="ECO:0000256" key="3">
    <source>
        <dbReference type="SAM" id="MobiDB-lite"/>
    </source>
</evidence>
<feature type="domain" description="Ubiquitin-like protease family profile" evidence="4">
    <location>
        <begin position="424"/>
        <end position="598"/>
    </location>
</feature>
<accession>A0A8T2DET5</accession>
<evidence type="ECO:0000256" key="2">
    <source>
        <dbReference type="ARBA" id="ARBA00022801"/>
    </source>
</evidence>
<dbReference type="EMBL" id="JAEFBJ010000005">
    <property type="protein sequence ID" value="KAG7610788.1"/>
    <property type="molecule type" value="Genomic_DNA"/>
</dbReference>
<feature type="compositionally biased region" description="Basic and acidic residues" evidence="3">
    <location>
        <begin position="352"/>
        <end position="370"/>
    </location>
</feature>
<comment type="caution">
    <text evidence="6">The sequence shown here is derived from an EMBL/GenBank/DDBJ whole genome shotgun (WGS) entry which is preliminary data.</text>
</comment>
<sequence length="1059" mass="121175">MMAGAVVVGVGSVDGVVVVGCVYGSGIQCEPVHRELRRKGKDPVKEPYFWASKGSYTLGDLEDRLFLKPKEGEPAVEDEEKLCLAAVVLTEGILLTPYGKEKIPLPRLQHASDFEMYTAQPWGKEAFSVLSNSILRMDEKTWAKEKYDLRGFGLALTIWVLSAVPAFGAAFGVKDKEFQSEYPLILKWKSTTTPEFFKIVNLVNDVYEIEVNTIIGNPEDFKSLVPDFHTNDTEFQQVLELVKMGYRLKKTEWNTRCVDVCAALEEAEEEGGLERKAENDNESFEDSIREPNTQYGSYPGDDENTQRDVGDEVAEESSKDKSPTPRSSTPNFNILSEESLDVQKDKKRSSRGRNENKRVKPSVHAEDNLKTRKQVPRKRQKQVDSADVDVPTRKEATINRGKYCRYKVVYNPRDARESNNSNALELMKTRKESNPELFKNKSVVFVGSSFLNVVDESYMEFLDNKEGFQFQSEEISKLIIEEETKCILAPFCIKGKCWVALLIHLEQKTVCIWEYAASYLTEEVKKKYVAAYSIAMSYIVRNILKKEDMDVSPFSIKVLTTFPQAPRNEESGIYMLKFMECYSMYTSHSNLEGNIIQNPEERLRLAGLLLVEGILLARNPTTMLPIENLKRATDFEKFCKYPWAQIVYSYLIWALSSVQKLGEKFGTRDESSSGNIPLILQWRSTSSPSAKAITMIADGDKVEVTPIVGVHTHEYDHLVSQKNPEDKDLLDVFDLVIKGYRMSKKDWCQGWIQVEQGHQGRIDHVLKPAIETVVHQSRKRKSMSFGEKVKLVYENSTCNVEETEKQENPKQGDEEMEREEGKEEKVEEHNEYNDAADQEAYVILSDNEDNGTAPTEKESQPQKEETTEVPKEENVEEHDEHDETEDQEAYVILSDDEDNGTAPTEKESQPQKEETTEVPRETKKDDEDVNQTPLSTQEEEITQGQSSLQTPLTPVMLSQEVMEEIDLKVKKWAKNKLIRDLLSSLEEILWPDSKWQKVEIWEMWDEKKYKLALKKATLLVHPDKLPRAHPKVKYLAEQICKIIMVEKDRATKAKMDLVL</sequence>
<dbReference type="PANTHER" id="PTHR48449:SF1">
    <property type="entry name" value="DUF1985 DOMAIN-CONTAINING PROTEIN"/>
    <property type="match status" value="1"/>
</dbReference>
<dbReference type="OrthoDB" id="1113690at2759"/>
<reference evidence="6 7" key="1">
    <citation type="submission" date="2020-12" db="EMBL/GenBank/DDBJ databases">
        <title>Concerted genomic and epigenomic changes stabilize Arabidopsis allopolyploids.</title>
        <authorList>
            <person name="Chen Z."/>
        </authorList>
    </citation>
    <scope>NUCLEOTIDE SEQUENCE [LARGE SCALE GENOMIC DNA]</scope>
    <source>
        <strain evidence="6">As9502</strain>
        <tissue evidence="6">Leaf</tissue>
    </source>
</reference>
<proteinExistence type="predicted"/>
<feature type="domain" description="DUF1299" evidence="5">
    <location>
        <begin position="878"/>
        <end position="924"/>
    </location>
</feature>
<dbReference type="Pfam" id="PF06975">
    <property type="entry name" value="DUF1299"/>
    <property type="match status" value="2"/>
</dbReference>
<evidence type="ECO:0000259" key="5">
    <source>
        <dbReference type="Pfam" id="PF06975"/>
    </source>
</evidence>